<feature type="domain" description="NAD(P)-binding" evidence="8">
    <location>
        <begin position="5"/>
        <end position="322"/>
    </location>
</feature>
<evidence type="ECO:0000256" key="6">
    <source>
        <dbReference type="ARBA" id="ARBA00023239"/>
    </source>
</evidence>
<dbReference type="SUPFAM" id="SSF51735">
    <property type="entry name" value="NAD(P)-binding Rossmann-fold domains"/>
    <property type="match status" value="1"/>
</dbReference>
<proteinExistence type="inferred from homology"/>
<reference evidence="9 10" key="1">
    <citation type="submission" date="2023-04" db="EMBL/GenBank/DDBJ databases">
        <title>Luteimonas endophyticus RD2P54.</title>
        <authorList>
            <person name="Sun J.-Q."/>
        </authorList>
    </citation>
    <scope>NUCLEOTIDE SEQUENCE [LARGE SCALE GENOMIC DNA]</scope>
    <source>
        <strain evidence="9 10">RD2P54</strain>
    </source>
</reference>
<sequence>MPTWLVTGGAGFIGGNLVLGAVASGVRVVNLDALTYAGNLDTLAAVDAHPGHVFVRGDIADHALVARLLAEYRPDAVIHLAAESHVDRSIDGPAAFVQTNVVGTLRLLEAVRDHWQGLETAEREAFRFLHVSTDEVYGSLGDTGRFTEATPYSPNSPYAASKAASDHLVRAFHHTYGLPTLTTNCSNNYGPYQFPEKLIPLMIGRALAAQSLPVYGDGRNVRDWLYVEDHCAAIRRVLERGAVGEVYNVGGDAERENIEVVGSVCDLLDQRRPLDGGRSHRDLIVFVGDRPGHDRRYAIDASRLRDELGWRAAVTFEQGLARTVDWYLGHQAWIHRVLDGSYRMERIGSPA</sequence>
<evidence type="ECO:0000256" key="5">
    <source>
        <dbReference type="ARBA" id="ARBA00023027"/>
    </source>
</evidence>
<name>A0ABT6JB69_9GAMM</name>
<dbReference type="EC" id="4.2.1.46" evidence="4 7"/>
<accession>A0ABT6JB69</accession>
<dbReference type="InterPro" id="IPR016040">
    <property type="entry name" value="NAD(P)-bd_dom"/>
</dbReference>
<comment type="similarity">
    <text evidence="3 7">Belongs to the NAD(P)-dependent epimerase/dehydratase family. dTDP-glucose dehydratase subfamily.</text>
</comment>
<dbReference type="EMBL" id="JARXRM010000043">
    <property type="protein sequence ID" value="MDH5824054.1"/>
    <property type="molecule type" value="Genomic_DNA"/>
</dbReference>
<dbReference type="Proteomes" id="UP001156940">
    <property type="component" value="Unassembled WGS sequence"/>
</dbReference>
<dbReference type="NCBIfam" id="TIGR01181">
    <property type="entry name" value="dTDP_gluc_dehyt"/>
    <property type="match status" value="1"/>
</dbReference>
<gene>
    <name evidence="9" type="primary">rfbB</name>
    <name evidence="9" type="ORF">QFW77_13810</name>
</gene>
<dbReference type="InterPro" id="IPR036291">
    <property type="entry name" value="NAD(P)-bd_dom_sf"/>
</dbReference>
<comment type="catalytic activity">
    <reaction evidence="1 7">
        <text>dTDP-alpha-D-glucose = dTDP-4-dehydro-6-deoxy-alpha-D-glucose + H2O</text>
        <dbReference type="Rhea" id="RHEA:17221"/>
        <dbReference type="ChEBI" id="CHEBI:15377"/>
        <dbReference type="ChEBI" id="CHEBI:57477"/>
        <dbReference type="ChEBI" id="CHEBI:57649"/>
        <dbReference type="EC" id="4.2.1.46"/>
    </reaction>
</comment>
<comment type="cofactor">
    <cofactor evidence="2 7">
        <name>NAD(+)</name>
        <dbReference type="ChEBI" id="CHEBI:57540"/>
    </cofactor>
</comment>
<protein>
    <recommendedName>
        <fullName evidence="4 7">dTDP-glucose 4,6-dehydratase</fullName>
        <ecNumber evidence="4 7">4.2.1.46</ecNumber>
    </recommendedName>
</protein>
<dbReference type="Gene3D" id="3.90.25.10">
    <property type="entry name" value="UDP-galactose 4-epimerase, domain 1"/>
    <property type="match status" value="1"/>
</dbReference>
<evidence type="ECO:0000259" key="8">
    <source>
        <dbReference type="Pfam" id="PF16363"/>
    </source>
</evidence>
<evidence type="ECO:0000256" key="4">
    <source>
        <dbReference type="ARBA" id="ARBA00011990"/>
    </source>
</evidence>
<dbReference type="RefSeq" id="WP_280575352.1">
    <property type="nucleotide sequence ID" value="NZ_JARXRM010000043.1"/>
</dbReference>
<dbReference type="GO" id="GO:0008460">
    <property type="term" value="F:dTDP-glucose 4,6-dehydratase activity"/>
    <property type="evidence" value="ECO:0007669"/>
    <property type="project" value="UniProtKB-EC"/>
</dbReference>
<dbReference type="Pfam" id="PF16363">
    <property type="entry name" value="GDP_Man_Dehyd"/>
    <property type="match status" value="1"/>
</dbReference>
<keyword evidence="5" id="KW-0520">NAD</keyword>
<evidence type="ECO:0000256" key="3">
    <source>
        <dbReference type="ARBA" id="ARBA00008178"/>
    </source>
</evidence>
<organism evidence="9 10">
    <name type="scientific">Luteimonas endophytica</name>
    <dbReference type="NCBI Taxonomy" id="3042023"/>
    <lineage>
        <taxon>Bacteria</taxon>
        <taxon>Pseudomonadati</taxon>
        <taxon>Pseudomonadota</taxon>
        <taxon>Gammaproteobacteria</taxon>
        <taxon>Lysobacterales</taxon>
        <taxon>Lysobacteraceae</taxon>
        <taxon>Luteimonas</taxon>
    </lineage>
</organism>
<dbReference type="PANTHER" id="PTHR43000">
    <property type="entry name" value="DTDP-D-GLUCOSE 4,6-DEHYDRATASE-RELATED"/>
    <property type="match status" value="1"/>
</dbReference>
<dbReference type="Gene3D" id="3.40.50.720">
    <property type="entry name" value="NAD(P)-binding Rossmann-like Domain"/>
    <property type="match status" value="1"/>
</dbReference>
<dbReference type="InterPro" id="IPR005888">
    <property type="entry name" value="dTDP_Gluc_deHydtase"/>
</dbReference>
<evidence type="ECO:0000256" key="7">
    <source>
        <dbReference type="RuleBase" id="RU004473"/>
    </source>
</evidence>
<evidence type="ECO:0000313" key="9">
    <source>
        <dbReference type="EMBL" id="MDH5824054.1"/>
    </source>
</evidence>
<evidence type="ECO:0000256" key="1">
    <source>
        <dbReference type="ARBA" id="ARBA00001539"/>
    </source>
</evidence>
<evidence type="ECO:0000313" key="10">
    <source>
        <dbReference type="Proteomes" id="UP001156940"/>
    </source>
</evidence>
<dbReference type="CDD" id="cd05246">
    <property type="entry name" value="dTDP_GD_SDR_e"/>
    <property type="match status" value="1"/>
</dbReference>
<comment type="caution">
    <text evidence="9">The sequence shown here is derived from an EMBL/GenBank/DDBJ whole genome shotgun (WGS) entry which is preliminary data.</text>
</comment>
<keyword evidence="10" id="KW-1185">Reference proteome</keyword>
<keyword evidence="6 7" id="KW-0456">Lyase</keyword>
<evidence type="ECO:0000256" key="2">
    <source>
        <dbReference type="ARBA" id="ARBA00001911"/>
    </source>
</evidence>